<evidence type="ECO:0000256" key="5">
    <source>
        <dbReference type="ARBA" id="ARBA00022679"/>
    </source>
</evidence>
<evidence type="ECO:0000256" key="2">
    <source>
        <dbReference type="ARBA" id="ARBA00004167"/>
    </source>
</evidence>
<name>A0A833R0Z9_9POAL</name>
<evidence type="ECO:0000259" key="16">
    <source>
        <dbReference type="PROSITE" id="PS50089"/>
    </source>
</evidence>
<dbReference type="PANTHER" id="PTHR46913">
    <property type="entry name" value="RING-H2 FINGER PROTEIN ATL16"/>
    <property type="match status" value="1"/>
</dbReference>
<keyword evidence="6 15" id="KW-0812">Transmembrane</keyword>
<dbReference type="Proteomes" id="UP000623129">
    <property type="component" value="Unassembled WGS sequence"/>
</dbReference>
<evidence type="ECO:0000256" key="14">
    <source>
        <dbReference type="SAM" id="MobiDB-lite"/>
    </source>
</evidence>
<gene>
    <name evidence="17" type="ORF">FCM35_KLT00970</name>
</gene>
<evidence type="ECO:0000313" key="17">
    <source>
        <dbReference type="EMBL" id="KAF3333279.1"/>
    </source>
</evidence>
<comment type="pathway">
    <text evidence="3">Protein modification; protein ubiquitination.</text>
</comment>
<feature type="domain" description="RING-type" evidence="16">
    <location>
        <begin position="94"/>
        <end position="136"/>
    </location>
</feature>
<keyword evidence="10" id="KW-0862">Zinc</keyword>
<evidence type="ECO:0000256" key="9">
    <source>
        <dbReference type="ARBA" id="ARBA00022786"/>
    </source>
</evidence>
<dbReference type="UniPathway" id="UPA00143"/>
<evidence type="ECO:0000256" key="12">
    <source>
        <dbReference type="ARBA" id="ARBA00023136"/>
    </source>
</evidence>
<evidence type="ECO:0000256" key="1">
    <source>
        <dbReference type="ARBA" id="ARBA00000900"/>
    </source>
</evidence>
<keyword evidence="18" id="KW-1185">Reference proteome</keyword>
<evidence type="ECO:0000313" key="18">
    <source>
        <dbReference type="Proteomes" id="UP000623129"/>
    </source>
</evidence>
<dbReference type="PANTHER" id="PTHR46913:SF21">
    <property type="entry name" value="RING-TYPE E3 UBIQUITIN TRANSFERASE"/>
    <property type="match status" value="1"/>
</dbReference>
<protein>
    <recommendedName>
        <fullName evidence="4">RING-type E3 ubiquitin transferase</fullName>
        <ecNumber evidence="4">2.3.2.27</ecNumber>
    </recommendedName>
</protein>
<sequence>MQNKSRHDMSNFIVILLVFFATVFLTVIIFRLIKEYFFRNRARNVEAARWHIHELLFSGSHNGLSASAISAIPTYKYQRDIKHGSGSSGGWAQCAICLNILEEGEMVRKLPECKHLFHVECIDKWLNSHATCPLCRSMISDQIARSEKDLEGQTSTSDVGTRIEGTDS</sequence>
<dbReference type="SMART" id="SM00184">
    <property type="entry name" value="RING"/>
    <property type="match status" value="1"/>
</dbReference>
<accession>A0A833R0Z9</accession>
<dbReference type="EC" id="2.3.2.27" evidence="4"/>
<dbReference type="EMBL" id="SWLB01000010">
    <property type="protein sequence ID" value="KAF3333279.1"/>
    <property type="molecule type" value="Genomic_DNA"/>
</dbReference>
<proteinExistence type="predicted"/>
<reference evidence="17" key="1">
    <citation type="submission" date="2020-01" db="EMBL/GenBank/DDBJ databases">
        <title>Genome sequence of Kobresia littledalei, the first chromosome-level genome in the family Cyperaceae.</title>
        <authorList>
            <person name="Qu G."/>
        </authorList>
    </citation>
    <scope>NUCLEOTIDE SEQUENCE</scope>
    <source>
        <strain evidence="17">C.B.Clarke</strain>
        <tissue evidence="17">Leaf</tissue>
    </source>
</reference>
<dbReference type="GO" id="GO:0016020">
    <property type="term" value="C:membrane"/>
    <property type="evidence" value="ECO:0007669"/>
    <property type="project" value="UniProtKB-SubCell"/>
</dbReference>
<evidence type="ECO:0000256" key="10">
    <source>
        <dbReference type="ARBA" id="ARBA00022833"/>
    </source>
</evidence>
<evidence type="ECO:0000256" key="8">
    <source>
        <dbReference type="ARBA" id="ARBA00022771"/>
    </source>
</evidence>
<comment type="subcellular location">
    <subcellularLocation>
        <location evidence="2">Membrane</location>
        <topology evidence="2">Single-pass membrane protein</topology>
    </subcellularLocation>
</comment>
<keyword evidence="9" id="KW-0833">Ubl conjugation pathway</keyword>
<dbReference type="InterPro" id="IPR001841">
    <property type="entry name" value="Znf_RING"/>
</dbReference>
<feature type="transmembrane region" description="Helical" evidence="15">
    <location>
        <begin position="12"/>
        <end position="33"/>
    </location>
</feature>
<evidence type="ECO:0000256" key="7">
    <source>
        <dbReference type="ARBA" id="ARBA00022723"/>
    </source>
</evidence>
<dbReference type="GO" id="GO:0061630">
    <property type="term" value="F:ubiquitin protein ligase activity"/>
    <property type="evidence" value="ECO:0007669"/>
    <property type="project" value="UniProtKB-EC"/>
</dbReference>
<dbReference type="GO" id="GO:0016567">
    <property type="term" value="P:protein ubiquitination"/>
    <property type="evidence" value="ECO:0007669"/>
    <property type="project" value="UniProtKB-UniPathway"/>
</dbReference>
<evidence type="ECO:0000256" key="4">
    <source>
        <dbReference type="ARBA" id="ARBA00012483"/>
    </source>
</evidence>
<evidence type="ECO:0000256" key="13">
    <source>
        <dbReference type="PROSITE-ProRule" id="PRU00175"/>
    </source>
</evidence>
<dbReference type="Gene3D" id="3.30.40.10">
    <property type="entry name" value="Zinc/RING finger domain, C3HC4 (zinc finger)"/>
    <property type="match status" value="1"/>
</dbReference>
<evidence type="ECO:0000256" key="6">
    <source>
        <dbReference type="ARBA" id="ARBA00022692"/>
    </source>
</evidence>
<keyword evidence="7" id="KW-0479">Metal-binding</keyword>
<keyword evidence="11 15" id="KW-1133">Transmembrane helix</keyword>
<evidence type="ECO:0000256" key="3">
    <source>
        <dbReference type="ARBA" id="ARBA00004906"/>
    </source>
</evidence>
<keyword evidence="5" id="KW-0808">Transferase</keyword>
<dbReference type="GO" id="GO:0008270">
    <property type="term" value="F:zinc ion binding"/>
    <property type="evidence" value="ECO:0007669"/>
    <property type="project" value="UniProtKB-KW"/>
</dbReference>
<dbReference type="InterPro" id="IPR013083">
    <property type="entry name" value="Znf_RING/FYVE/PHD"/>
</dbReference>
<dbReference type="OrthoDB" id="8062037at2759"/>
<dbReference type="FunFam" id="3.30.40.10:FF:000187">
    <property type="entry name" value="E3 ubiquitin-protein ligase ATL6"/>
    <property type="match status" value="1"/>
</dbReference>
<dbReference type="Pfam" id="PF13639">
    <property type="entry name" value="zf-RING_2"/>
    <property type="match status" value="1"/>
</dbReference>
<dbReference type="AlphaFoldDB" id="A0A833R0Z9"/>
<organism evidence="17 18">
    <name type="scientific">Carex littledalei</name>
    <dbReference type="NCBI Taxonomy" id="544730"/>
    <lineage>
        <taxon>Eukaryota</taxon>
        <taxon>Viridiplantae</taxon>
        <taxon>Streptophyta</taxon>
        <taxon>Embryophyta</taxon>
        <taxon>Tracheophyta</taxon>
        <taxon>Spermatophyta</taxon>
        <taxon>Magnoliopsida</taxon>
        <taxon>Liliopsida</taxon>
        <taxon>Poales</taxon>
        <taxon>Cyperaceae</taxon>
        <taxon>Cyperoideae</taxon>
        <taxon>Cariceae</taxon>
        <taxon>Carex</taxon>
        <taxon>Carex subgen. Euthyceras</taxon>
    </lineage>
</organism>
<evidence type="ECO:0000256" key="11">
    <source>
        <dbReference type="ARBA" id="ARBA00022989"/>
    </source>
</evidence>
<comment type="catalytic activity">
    <reaction evidence="1">
        <text>S-ubiquitinyl-[E2 ubiquitin-conjugating enzyme]-L-cysteine + [acceptor protein]-L-lysine = [E2 ubiquitin-conjugating enzyme]-L-cysteine + N(6)-ubiquitinyl-[acceptor protein]-L-lysine.</text>
        <dbReference type="EC" id="2.3.2.27"/>
    </reaction>
</comment>
<dbReference type="PROSITE" id="PS50089">
    <property type="entry name" value="ZF_RING_2"/>
    <property type="match status" value="1"/>
</dbReference>
<keyword evidence="12 15" id="KW-0472">Membrane</keyword>
<dbReference type="InterPro" id="IPR044600">
    <property type="entry name" value="ATL1/ATL16-like"/>
</dbReference>
<keyword evidence="8 13" id="KW-0863">Zinc-finger</keyword>
<dbReference type="SUPFAM" id="SSF57850">
    <property type="entry name" value="RING/U-box"/>
    <property type="match status" value="1"/>
</dbReference>
<dbReference type="CDD" id="cd16461">
    <property type="entry name" value="RING-H2_EL5-like"/>
    <property type="match status" value="1"/>
</dbReference>
<feature type="region of interest" description="Disordered" evidence="14">
    <location>
        <begin position="146"/>
        <end position="168"/>
    </location>
</feature>
<evidence type="ECO:0000256" key="15">
    <source>
        <dbReference type="SAM" id="Phobius"/>
    </source>
</evidence>
<comment type="caution">
    <text evidence="17">The sequence shown here is derived from an EMBL/GenBank/DDBJ whole genome shotgun (WGS) entry which is preliminary data.</text>
</comment>